<keyword evidence="2" id="KW-1185">Reference proteome</keyword>
<comment type="caution">
    <text evidence="1">The sequence shown here is derived from an EMBL/GenBank/DDBJ whole genome shotgun (WGS) entry which is preliminary data.</text>
</comment>
<name>A0ACB9P460_9MYRT</name>
<evidence type="ECO:0000313" key="2">
    <source>
        <dbReference type="Proteomes" id="UP001057402"/>
    </source>
</evidence>
<dbReference type="Proteomes" id="UP001057402">
    <property type="component" value="Chromosome 7"/>
</dbReference>
<protein>
    <submittedName>
        <fullName evidence="1">Uncharacterized protein</fullName>
    </submittedName>
</protein>
<proteinExistence type="predicted"/>
<dbReference type="EMBL" id="CM042886">
    <property type="protein sequence ID" value="KAI4342634.1"/>
    <property type="molecule type" value="Genomic_DNA"/>
</dbReference>
<reference evidence="2" key="1">
    <citation type="journal article" date="2023" name="Front. Plant Sci.">
        <title>Chromosomal-level genome assembly of Melastoma candidum provides insights into trichome evolution.</title>
        <authorList>
            <person name="Zhong Y."/>
            <person name="Wu W."/>
            <person name="Sun C."/>
            <person name="Zou P."/>
            <person name="Liu Y."/>
            <person name="Dai S."/>
            <person name="Zhou R."/>
        </authorList>
    </citation>
    <scope>NUCLEOTIDE SEQUENCE [LARGE SCALE GENOMIC DNA]</scope>
</reference>
<sequence>MSSRSSSSSSTVLAVARKIRPAPRPHDSRPCPLTGNRRPSPSRSPSKLSLPPTRVYEPGAEATICSSRECPGRCYERNPDE</sequence>
<evidence type="ECO:0000313" key="1">
    <source>
        <dbReference type="EMBL" id="KAI4342634.1"/>
    </source>
</evidence>
<gene>
    <name evidence="1" type="ORF">MLD38_027236</name>
</gene>
<organism evidence="1 2">
    <name type="scientific">Melastoma candidum</name>
    <dbReference type="NCBI Taxonomy" id="119954"/>
    <lineage>
        <taxon>Eukaryota</taxon>
        <taxon>Viridiplantae</taxon>
        <taxon>Streptophyta</taxon>
        <taxon>Embryophyta</taxon>
        <taxon>Tracheophyta</taxon>
        <taxon>Spermatophyta</taxon>
        <taxon>Magnoliopsida</taxon>
        <taxon>eudicotyledons</taxon>
        <taxon>Gunneridae</taxon>
        <taxon>Pentapetalae</taxon>
        <taxon>rosids</taxon>
        <taxon>malvids</taxon>
        <taxon>Myrtales</taxon>
        <taxon>Melastomataceae</taxon>
        <taxon>Melastomatoideae</taxon>
        <taxon>Melastomateae</taxon>
        <taxon>Melastoma</taxon>
    </lineage>
</organism>
<accession>A0ACB9P460</accession>